<keyword evidence="2" id="KW-0812">Transmembrane</keyword>
<dbReference type="PANTHER" id="PTHR38690:SF1">
    <property type="entry name" value="PROTEASE"/>
    <property type="match status" value="1"/>
</dbReference>
<protein>
    <submittedName>
        <fullName evidence="4">TIGR02099 family protein</fullName>
    </submittedName>
</protein>
<dbReference type="Pfam" id="PF13116">
    <property type="entry name" value="YhdP"/>
    <property type="match status" value="1"/>
</dbReference>
<proteinExistence type="predicted"/>
<feature type="compositionally biased region" description="Basic and acidic residues" evidence="1">
    <location>
        <begin position="1277"/>
        <end position="1286"/>
    </location>
</feature>
<name>A0A1S1MZL2_9GAMM</name>
<accession>A0A1S1MZL2</accession>
<dbReference type="NCBIfam" id="TIGR02099">
    <property type="entry name" value="YhdP family protein"/>
    <property type="match status" value="1"/>
</dbReference>
<gene>
    <name evidence="4" type="ORF">BET10_03800</name>
</gene>
<dbReference type="EMBL" id="MKJU01000006">
    <property type="protein sequence ID" value="OHU92593.1"/>
    <property type="molecule type" value="Genomic_DNA"/>
</dbReference>
<dbReference type="RefSeq" id="WP_070983153.1">
    <property type="nucleotide sequence ID" value="NZ_MKJU01000006.1"/>
</dbReference>
<dbReference type="PANTHER" id="PTHR38690">
    <property type="entry name" value="PROTEASE-RELATED"/>
    <property type="match status" value="1"/>
</dbReference>
<sequence length="1286" mass="142912">MQVKTFCFFCIRKIWQVFAITLVTLAVLVSVVKYSLPYANEYRSDIEQLLYEQLDVNISIGAISASWESEGPALVLENLTFVDNQSSPIALSIAKTSLQLNVLESLRNLQVRSNYFVLEGFSAQVDVAKLAEVNDSDSADFEQQSLIESLFLGETGHFSIQSSQLNLTMKSGLQHTLLLNDLIWQNSPNSHKGEGEVAIPGLQQGRFTARLSLTGSTLRDLAGQVYLQAQNVDVAEWLTEQISTQKKHIATELNGELWLGLEHGKVQGVTINTLPSQMQWQEGGARHSLALTRGQLKLMPREKQWHLTSSELEFSLDDKQFIPAKLQGVFSDNLRRIWFDDISLELVKQFTLLAQADWVDSLAELDVHGTLQGRISWNAERQFDVWLNAKQLGWSNHNGIPGVNNLRAEMLWQNNAAVINLFSEQSQLETADMFTKPLAYEQLHGELQLYQLNNEWHLTSDSLWFNNQDITLAAEMHLTLAEVAQLDLYAELLGGTAQTAGDYFPHTVMQQSLIDYLNRGILGGQLLNTQVLLSGPLSAFPFEDRNGQFEVLSYITQAEFLFAPDWPALKNGDVTLHFVNERMDIYANSGSLINQQLSAPVVVTLPNLNQADNLYVDISHTTDAQTLLPFFAKTPLSDPLVNILNVVQGKGEMSTEIRLDIDLRTLAVSAAGSVDLNGADILLKQPGMQLSGVTGILHFVDDKIELMHSNASWLDMPISIQVMADGDRSNYTVNVDATLLAQSQHLVPYTQGLLDGFIQGENALNANVKLNFSEQGFNYKAKFNANLEGVSSAFPAPYQKDKEETWLLQGEVLGDDISNLITVNLADKLFFNGILDNESAQLSQAQLSVGKDNKGLVGEGLHVAITQQQLELDPWLEFIDRIISLPSRSADERPALPPLQQLTVQSASARVANIPFTDLEVRMFPNNDGMTMRVNAKEARITALLPTSGSSRPIRIDSDYLRINLLESHDGPESPNEQLDWLTRVPAIEFNCSDCKLDSYQLDKVSASMFGDGKQLTVSEIVVDKKEHVLRGSGHWLDGVSKFEGVMNSKDIGELFDEFDLTSTIKDSRANVSYQFTWQGAPYDFDIETLGGEITWELGEGHLAEISDQGARVFSLLSLDSLIRKLKLDFRDVFSKGFFYNQMKGSVQLEKGIAYTKDTKLDGVPADLSIQGYANLNTQEINYDLAVAPQVTSSIPVIVAWMVNPVSGLAALALDKVIHSARVISEIKFKVTGTMQEPVVKEIDRKSREVEIPQAARNQPPVDDDKPAITEQPKSTNRPEHKPVTG</sequence>
<dbReference type="STRING" id="1859457.BET10_03800"/>
<keyword evidence="2" id="KW-1133">Transmembrane helix</keyword>
<evidence type="ECO:0000259" key="3">
    <source>
        <dbReference type="Pfam" id="PF13116"/>
    </source>
</evidence>
<evidence type="ECO:0000256" key="2">
    <source>
        <dbReference type="SAM" id="Phobius"/>
    </source>
</evidence>
<organism evidence="4 5">
    <name type="scientific">Pseudoalteromonas amylolytica</name>
    <dbReference type="NCBI Taxonomy" id="1859457"/>
    <lineage>
        <taxon>Bacteria</taxon>
        <taxon>Pseudomonadati</taxon>
        <taxon>Pseudomonadota</taxon>
        <taxon>Gammaproteobacteria</taxon>
        <taxon>Alteromonadales</taxon>
        <taxon>Pseudoalteromonadaceae</taxon>
        <taxon>Pseudoalteromonas</taxon>
    </lineage>
</organism>
<keyword evidence="2" id="KW-0472">Membrane</keyword>
<dbReference type="InterPro" id="IPR025263">
    <property type="entry name" value="YhdP_central"/>
</dbReference>
<comment type="caution">
    <text evidence="4">The sequence shown here is derived from an EMBL/GenBank/DDBJ whole genome shotgun (WGS) entry which is preliminary data.</text>
</comment>
<reference evidence="4 5" key="1">
    <citation type="submission" date="2016-09" db="EMBL/GenBank/DDBJ databases">
        <title>Pseudoalteromonas amylolytica sp. nov., isolated from the surface seawater.</title>
        <authorList>
            <person name="Wu Y.-H."/>
            <person name="Cheng H."/>
            <person name="Jin X.-B."/>
            <person name="Wang C.-S."/>
            <person name="Xu X.-W."/>
        </authorList>
    </citation>
    <scope>NUCLEOTIDE SEQUENCE [LARGE SCALE GENOMIC DNA]</scope>
    <source>
        <strain evidence="4 5">JW1</strain>
    </source>
</reference>
<evidence type="ECO:0000256" key="1">
    <source>
        <dbReference type="SAM" id="MobiDB-lite"/>
    </source>
</evidence>
<evidence type="ECO:0000313" key="5">
    <source>
        <dbReference type="Proteomes" id="UP000179786"/>
    </source>
</evidence>
<dbReference type="Proteomes" id="UP000179786">
    <property type="component" value="Unassembled WGS sequence"/>
</dbReference>
<feature type="domain" description="YhdP central" evidence="3">
    <location>
        <begin position="5"/>
        <end position="1240"/>
    </location>
</feature>
<feature type="compositionally biased region" description="Basic and acidic residues" evidence="1">
    <location>
        <begin position="1242"/>
        <end position="1251"/>
    </location>
</feature>
<feature type="region of interest" description="Disordered" evidence="1">
    <location>
        <begin position="1242"/>
        <end position="1286"/>
    </location>
</feature>
<feature type="transmembrane region" description="Helical" evidence="2">
    <location>
        <begin position="14"/>
        <end position="36"/>
    </location>
</feature>
<keyword evidence="5" id="KW-1185">Reference proteome</keyword>
<evidence type="ECO:0000313" key="4">
    <source>
        <dbReference type="EMBL" id="OHU92593.1"/>
    </source>
</evidence>
<dbReference type="OrthoDB" id="9762238at2"/>
<dbReference type="InterPro" id="IPR011836">
    <property type="entry name" value="YhdP"/>
</dbReference>